<evidence type="ECO:0000313" key="1">
    <source>
        <dbReference type="EMBL" id="PKC54433.1"/>
    </source>
</evidence>
<reference evidence="1 2" key="2">
    <citation type="submission" date="2017-10" db="EMBL/GenBank/DDBJ databases">
        <title>Genome analyses suggest a sexual origin of heterokaryosis in a supposedly ancient asexual fungus.</title>
        <authorList>
            <person name="Corradi N."/>
            <person name="Sedzielewska K."/>
            <person name="Noel J."/>
            <person name="Charron P."/>
            <person name="Farinelli L."/>
            <person name="Marton T."/>
            <person name="Kruger M."/>
            <person name="Pelin A."/>
            <person name="Brachmann A."/>
            <person name="Corradi N."/>
        </authorList>
    </citation>
    <scope>NUCLEOTIDE SEQUENCE [LARGE SCALE GENOMIC DNA]</scope>
    <source>
        <strain evidence="1 2">A1</strain>
    </source>
</reference>
<sequence>MQVPYYFVADFEVILKTKKIQEYIPCSFAYIKVYYDGQLYSEKIYVRLNTAQRFIIEITQEVMAIYEEYKQSKPIIPLLPEEEEIYNNAEHCWVCEKEFERLEEKVRDHCHITDKYREAAHSAYNLQLQIKVGEMHIPVIFYNLSGYNSHRTRLLIIKVTVENCCFTNSFYLTFFLNSIG</sequence>
<comment type="caution">
    <text evidence="1">The sequence shown here is derived from an EMBL/GenBank/DDBJ whole genome shotgun (WGS) entry which is preliminary data.</text>
</comment>
<accession>A0A2N0QTP1</accession>
<gene>
    <name evidence="1" type="ORF">RhiirA1_477318</name>
</gene>
<dbReference type="Proteomes" id="UP000232688">
    <property type="component" value="Unassembled WGS sequence"/>
</dbReference>
<reference evidence="1 2" key="1">
    <citation type="submission" date="2017-10" db="EMBL/GenBank/DDBJ databases">
        <title>Extensive intraspecific genome diversity in a model arbuscular mycorrhizal fungus.</title>
        <authorList>
            <person name="Chen E.C.H."/>
            <person name="Morin E."/>
            <person name="Baudet D."/>
            <person name="Noel J."/>
            <person name="Ndikumana S."/>
            <person name="Charron P."/>
            <person name="St-Onge C."/>
            <person name="Giorgi J."/>
            <person name="Grigoriev I.V."/>
            <person name="Roux C."/>
            <person name="Martin F.M."/>
            <person name="Corradi N."/>
        </authorList>
    </citation>
    <scope>NUCLEOTIDE SEQUENCE [LARGE SCALE GENOMIC DNA]</scope>
    <source>
        <strain evidence="1 2">A1</strain>
    </source>
</reference>
<proteinExistence type="predicted"/>
<dbReference type="AlphaFoldDB" id="A0A2N0QTP1"/>
<dbReference type="PANTHER" id="PTHR31511">
    <property type="entry name" value="PROTEIN CBG23764"/>
    <property type="match status" value="1"/>
</dbReference>
<dbReference type="VEuPathDB" id="FungiDB:RhiirA1_477318"/>
<evidence type="ECO:0000313" key="2">
    <source>
        <dbReference type="Proteomes" id="UP000232688"/>
    </source>
</evidence>
<name>A0A2N0QTP1_9GLOM</name>
<organism evidence="1 2">
    <name type="scientific">Rhizophagus irregularis</name>
    <dbReference type="NCBI Taxonomy" id="588596"/>
    <lineage>
        <taxon>Eukaryota</taxon>
        <taxon>Fungi</taxon>
        <taxon>Fungi incertae sedis</taxon>
        <taxon>Mucoromycota</taxon>
        <taxon>Glomeromycotina</taxon>
        <taxon>Glomeromycetes</taxon>
        <taxon>Glomerales</taxon>
        <taxon>Glomeraceae</taxon>
        <taxon>Rhizophagus</taxon>
    </lineage>
</organism>
<protein>
    <submittedName>
        <fullName evidence="1">Uncharacterized protein</fullName>
    </submittedName>
</protein>
<dbReference type="PANTHER" id="PTHR31511:SF12">
    <property type="entry name" value="RHO TERMINATION FACTOR N-TERMINAL DOMAIN-CONTAINING PROTEIN"/>
    <property type="match status" value="1"/>
</dbReference>
<dbReference type="EMBL" id="LLXH01003254">
    <property type="protein sequence ID" value="PKC54433.1"/>
    <property type="molecule type" value="Genomic_DNA"/>
</dbReference>